<dbReference type="CDD" id="cd22395">
    <property type="entry name" value="KH-I_AKAP1"/>
    <property type="match status" value="1"/>
</dbReference>
<name>A0A914A573_PATMI</name>
<dbReference type="AlphaFoldDB" id="A0A914A573"/>
<keyword evidence="3" id="KW-1133">Transmembrane helix</keyword>
<evidence type="ECO:0000256" key="3">
    <source>
        <dbReference type="SAM" id="Phobius"/>
    </source>
</evidence>
<dbReference type="Pfam" id="PF00567">
    <property type="entry name" value="TUDOR"/>
    <property type="match status" value="1"/>
</dbReference>
<dbReference type="SMART" id="SM00322">
    <property type="entry name" value="KH"/>
    <property type="match status" value="1"/>
</dbReference>
<keyword evidence="3" id="KW-0812">Transmembrane</keyword>
<dbReference type="Gene3D" id="2.30.30.140">
    <property type="match status" value="1"/>
</dbReference>
<dbReference type="Pfam" id="PF00013">
    <property type="entry name" value="KH_1"/>
    <property type="match status" value="1"/>
</dbReference>
<accession>A0A914A573</accession>
<feature type="region of interest" description="Disordered" evidence="2">
    <location>
        <begin position="145"/>
        <end position="169"/>
    </location>
</feature>
<dbReference type="EnsemblMetazoa" id="XM_038202942.1">
    <property type="protein sequence ID" value="XP_038058870.1"/>
    <property type="gene ID" value="LOC119730160"/>
</dbReference>
<feature type="region of interest" description="Disordered" evidence="2">
    <location>
        <begin position="190"/>
        <end position="248"/>
    </location>
</feature>
<dbReference type="PROSITE" id="PS50084">
    <property type="entry name" value="KH_TYPE_1"/>
    <property type="match status" value="1"/>
</dbReference>
<dbReference type="InterPro" id="IPR004088">
    <property type="entry name" value="KH_dom_type_1"/>
</dbReference>
<feature type="compositionally biased region" description="Low complexity" evidence="2">
    <location>
        <begin position="152"/>
        <end position="164"/>
    </location>
</feature>
<reference evidence="5" key="1">
    <citation type="submission" date="2022-11" db="UniProtKB">
        <authorList>
            <consortium name="EnsemblMetazoa"/>
        </authorList>
    </citation>
    <scope>IDENTIFICATION</scope>
</reference>
<dbReference type="GO" id="GO:0016020">
    <property type="term" value="C:membrane"/>
    <property type="evidence" value="ECO:0007669"/>
    <property type="project" value="TreeGrafter"/>
</dbReference>
<keyword evidence="3" id="KW-0472">Membrane</keyword>
<dbReference type="SUPFAM" id="SSF63748">
    <property type="entry name" value="Tudor/PWWP/MBT"/>
    <property type="match status" value="1"/>
</dbReference>
<dbReference type="OMA" id="FMNNCYS"/>
<dbReference type="PROSITE" id="PS50304">
    <property type="entry name" value="TUDOR"/>
    <property type="match status" value="1"/>
</dbReference>
<feature type="compositionally biased region" description="Polar residues" evidence="2">
    <location>
        <begin position="215"/>
        <end position="228"/>
    </location>
</feature>
<dbReference type="OrthoDB" id="10069557at2759"/>
<evidence type="ECO:0000256" key="2">
    <source>
        <dbReference type="SAM" id="MobiDB-lite"/>
    </source>
</evidence>
<organism evidence="5 6">
    <name type="scientific">Patiria miniata</name>
    <name type="common">Bat star</name>
    <name type="synonym">Asterina miniata</name>
    <dbReference type="NCBI Taxonomy" id="46514"/>
    <lineage>
        <taxon>Eukaryota</taxon>
        <taxon>Metazoa</taxon>
        <taxon>Echinodermata</taxon>
        <taxon>Eleutherozoa</taxon>
        <taxon>Asterozoa</taxon>
        <taxon>Asteroidea</taxon>
        <taxon>Valvatacea</taxon>
        <taxon>Valvatida</taxon>
        <taxon>Asterinidae</taxon>
        <taxon>Patiria</taxon>
    </lineage>
</organism>
<evidence type="ECO:0000313" key="5">
    <source>
        <dbReference type="EnsemblMetazoa" id="XP_038058870.1"/>
    </source>
</evidence>
<feature type="transmembrane region" description="Helical" evidence="3">
    <location>
        <begin position="6"/>
        <end position="27"/>
    </location>
</feature>
<dbReference type="RefSeq" id="XP_038058870.1">
    <property type="nucleotide sequence ID" value="XM_038202942.1"/>
</dbReference>
<dbReference type="Proteomes" id="UP000887568">
    <property type="component" value="Unplaced"/>
</dbReference>
<dbReference type="InterPro" id="IPR004087">
    <property type="entry name" value="KH_dom"/>
</dbReference>
<dbReference type="InterPro" id="IPR050621">
    <property type="entry name" value="Tudor_domain_containing"/>
</dbReference>
<dbReference type="InterPro" id="IPR035437">
    <property type="entry name" value="SNase_OB-fold_sf"/>
</dbReference>
<dbReference type="CDD" id="cd20407">
    <property type="entry name" value="Tudor_AKAP1"/>
    <property type="match status" value="1"/>
</dbReference>
<dbReference type="SUPFAM" id="SSF54791">
    <property type="entry name" value="Eukaryotic type KH-domain (KH-domain type I)"/>
    <property type="match status" value="1"/>
</dbReference>
<dbReference type="GO" id="GO:0003723">
    <property type="term" value="F:RNA binding"/>
    <property type="evidence" value="ECO:0007669"/>
    <property type="project" value="UniProtKB-UniRule"/>
</dbReference>
<feature type="compositionally biased region" description="Basic and acidic residues" evidence="2">
    <location>
        <begin position="33"/>
        <end position="63"/>
    </location>
</feature>
<dbReference type="PANTHER" id="PTHR22948:SF65">
    <property type="entry name" value="A-KINASE ANCHORING PROTEIN 1"/>
    <property type="match status" value="1"/>
</dbReference>
<feature type="compositionally biased region" description="Polar residues" evidence="2">
    <location>
        <begin position="197"/>
        <end position="207"/>
    </location>
</feature>
<evidence type="ECO:0000256" key="1">
    <source>
        <dbReference type="PROSITE-ProRule" id="PRU00117"/>
    </source>
</evidence>
<dbReference type="RefSeq" id="XP_038058869.1">
    <property type="nucleotide sequence ID" value="XM_038202941.1"/>
</dbReference>
<feature type="region of interest" description="Disordered" evidence="2">
    <location>
        <begin position="32"/>
        <end position="110"/>
    </location>
</feature>
<dbReference type="Gene3D" id="2.40.50.90">
    <property type="match status" value="1"/>
</dbReference>
<keyword evidence="1" id="KW-0694">RNA-binding</keyword>
<dbReference type="InterPro" id="IPR047368">
    <property type="entry name" value="KH-I_AKAP1"/>
</dbReference>
<protein>
    <recommendedName>
        <fullName evidence="4">Tudor domain-containing protein</fullName>
    </recommendedName>
</protein>
<dbReference type="GeneID" id="119730160"/>
<dbReference type="PANTHER" id="PTHR22948">
    <property type="entry name" value="TUDOR DOMAIN CONTAINING PROTEIN"/>
    <property type="match status" value="1"/>
</dbReference>
<dbReference type="Gene3D" id="3.30.1370.10">
    <property type="entry name" value="K Homology domain, type 1"/>
    <property type="match status" value="1"/>
</dbReference>
<feature type="compositionally biased region" description="Basic and acidic residues" evidence="2">
    <location>
        <begin position="94"/>
        <end position="110"/>
    </location>
</feature>
<evidence type="ECO:0000259" key="4">
    <source>
        <dbReference type="PROSITE" id="PS50304"/>
    </source>
</evidence>
<dbReference type="InterPro" id="IPR036612">
    <property type="entry name" value="KH_dom_type_1_sf"/>
</dbReference>
<dbReference type="GO" id="GO:0005739">
    <property type="term" value="C:mitochondrion"/>
    <property type="evidence" value="ECO:0007669"/>
    <property type="project" value="TreeGrafter"/>
</dbReference>
<sequence>MAQLRYTKYVAVCGTALTAGLVGVYLYKRRAARKEEERRARREQESKAEKVVEDKASEREEPSKIATTQNSDLQVTSHSDSGIGAEELVSPTEKSSDQDLSRTGDKQRSIGDEAQDMFAMMDTHEAAAPESSYKEELITPVEESVMQSVQMSEESSLPPSSTLPGDAQERCESGTLTLDWAAAMDQVDEVPKEESLVSPTTSLQSHPEGSVAGSDLSTETNSDSSSLDSGRCTGSTTSTGAQQHPQPMRELPTLYQFEFPAKECGRLIGKAGKNIKGIRSRSGARVALRDWPDDETRQICVVEGFQSEIDVALADIQKKFPAVDTSKQYIESEQITAPGATVPEMSQIHLHDEIVNDVIVSSVVSAGHVFIQQPTHPTYMALTRLNSFMGNCYSQVDLTPPLPRPIEVGVICAAPMMQGWYRAQIVDVYPDTDEVDLKFLDYGGYARSESYFLKQIRTDFMTLPFQANECYLSNIAPLTGEEDFSEMARVFVEQVAQNFNILQAQVTGYSEDGMPFIELFYTDSERRVQSLNKELVNQGLVTWYEEGMEESPIDASFVSEVDQTSQ</sequence>
<proteinExistence type="predicted"/>
<dbReference type="EnsemblMetazoa" id="XM_038202941.1">
    <property type="protein sequence ID" value="XP_038058869.1"/>
    <property type="gene ID" value="LOC119730160"/>
</dbReference>
<dbReference type="InterPro" id="IPR047367">
    <property type="entry name" value="Tudor_AKAP1"/>
</dbReference>
<evidence type="ECO:0000313" key="6">
    <source>
        <dbReference type="Proteomes" id="UP000887568"/>
    </source>
</evidence>
<feature type="compositionally biased region" description="Polar residues" evidence="2">
    <location>
        <begin position="65"/>
        <end position="80"/>
    </location>
</feature>
<feature type="domain" description="Tudor" evidence="4">
    <location>
        <begin position="405"/>
        <end position="463"/>
    </location>
</feature>
<dbReference type="InterPro" id="IPR002999">
    <property type="entry name" value="Tudor"/>
</dbReference>
<dbReference type="GO" id="GO:0034237">
    <property type="term" value="F:protein kinase A regulatory subunit binding"/>
    <property type="evidence" value="ECO:0007669"/>
    <property type="project" value="TreeGrafter"/>
</dbReference>
<keyword evidence="6" id="KW-1185">Reference proteome</keyword>
<dbReference type="SMART" id="SM00333">
    <property type="entry name" value="TUDOR"/>
    <property type="match status" value="1"/>
</dbReference>